<dbReference type="SUPFAM" id="SSF51735">
    <property type="entry name" value="NAD(P)-binding Rossmann-fold domains"/>
    <property type="match status" value="1"/>
</dbReference>
<dbReference type="AlphaFoldDB" id="A0A8T0GRR1"/>
<feature type="compositionally biased region" description="Basic and acidic residues" evidence="1">
    <location>
        <begin position="484"/>
        <end position="496"/>
    </location>
</feature>
<evidence type="ECO:0000313" key="4">
    <source>
        <dbReference type="Proteomes" id="UP000822688"/>
    </source>
</evidence>
<dbReference type="InterPro" id="IPR036291">
    <property type="entry name" value="NAD(P)-bd_dom_sf"/>
</dbReference>
<protein>
    <recommendedName>
        <fullName evidence="2">D-isomer specific 2-hydroxyacid dehydrogenase NAD-binding domain-containing protein</fullName>
    </recommendedName>
</protein>
<organism evidence="3 4">
    <name type="scientific">Ceratodon purpureus</name>
    <name type="common">Fire moss</name>
    <name type="synonym">Dicranum purpureum</name>
    <dbReference type="NCBI Taxonomy" id="3225"/>
    <lineage>
        <taxon>Eukaryota</taxon>
        <taxon>Viridiplantae</taxon>
        <taxon>Streptophyta</taxon>
        <taxon>Embryophyta</taxon>
        <taxon>Bryophyta</taxon>
        <taxon>Bryophytina</taxon>
        <taxon>Bryopsida</taxon>
        <taxon>Dicranidae</taxon>
        <taxon>Pseudoditrichales</taxon>
        <taxon>Ditrichaceae</taxon>
        <taxon>Ceratodon</taxon>
    </lineage>
</organism>
<feature type="domain" description="D-isomer specific 2-hydroxyacid dehydrogenase NAD-binding" evidence="2">
    <location>
        <begin position="143"/>
        <end position="324"/>
    </location>
</feature>
<keyword evidence="4" id="KW-1185">Reference proteome</keyword>
<accession>A0A8T0GRR1</accession>
<proteinExistence type="predicted"/>
<evidence type="ECO:0000259" key="2">
    <source>
        <dbReference type="Pfam" id="PF02826"/>
    </source>
</evidence>
<evidence type="ECO:0000313" key="3">
    <source>
        <dbReference type="EMBL" id="KAG0560864.1"/>
    </source>
</evidence>
<dbReference type="InterPro" id="IPR045015">
    <property type="entry name" value="AN-like"/>
</dbReference>
<dbReference type="EMBL" id="CM026430">
    <property type="protein sequence ID" value="KAG0560864.1"/>
    <property type="molecule type" value="Genomic_DNA"/>
</dbReference>
<sequence length="641" mass="70302">MMREVAEMVVRKVGNGVFAMAPGVEQESVMESSDGETSTPLLVALSCLEDCSLEREGLAGIAEFCHVGLGELAEGKVEEAAAVVVRSLAHLPGAAQRRLKPWQLILCLSSVDKTVDTVLALELGLQLFHVDKKRVDEVADTTLALMLGLLRRTHVLAKKSYATTDRWFGNAHSVCKGMHRCRGLVLGLVGASATSCAVAVRSLAFRMLVIYFDPEDKGAGTKRRLPAAAKKVDTLTELLATSDIVSLHCAITRDTLQLINGEAIRSMKPGAILINTSSCHLIDDCELKQAIINGTVAGCALDGVEGHHWIESWVKEMPNVIITPRSADYSEEVWLELRAKTVELLRSFVLENAIPTEVTSEDDDDDYYNSFTDEQQHKTPWKETFKEEIRTQHDGPGGNTSGTNSESRQKQIIFEAQNSGSLDQITGLDSPEVRGSGKRIRRRSGRRKSLQNLQSLGDQVTPVSVVGWERRLTSQLPFASPDQGDAKLKTTGDEPTGRGQLTMGLAIDQLKEGYVVALHALSGGGFYVARQMGPGRGWCLDVMSNVTVQDPAAQFLLIVRNRDRIGLRSFAAGGKLLQANKKLELVFVNHTFDVWEGWFVEGRTIQNCNLTNSRFRSVNLHVSMRILAAVGEEDGIVRWIS</sequence>
<gene>
    <name evidence="3" type="ORF">KC19_9G020200</name>
</gene>
<dbReference type="PANTHER" id="PTHR43254">
    <property type="entry name" value="C-TERMINAL BINDING PROTEIN AN-RELATED"/>
    <property type="match status" value="1"/>
</dbReference>
<dbReference type="Pfam" id="PF02826">
    <property type="entry name" value="2-Hacid_dh_C"/>
    <property type="match status" value="1"/>
</dbReference>
<dbReference type="GO" id="GO:0000226">
    <property type="term" value="P:microtubule cytoskeleton organization"/>
    <property type="evidence" value="ECO:0007669"/>
    <property type="project" value="InterPro"/>
</dbReference>
<feature type="compositionally biased region" description="Basic residues" evidence="1">
    <location>
        <begin position="436"/>
        <end position="449"/>
    </location>
</feature>
<feature type="region of interest" description="Disordered" evidence="1">
    <location>
        <begin position="420"/>
        <end position="455"/>
    </location>
</feature>
<feature type="region of interest" description="Disordered" evidence="1">
    <location>
        <begin position="476"/>
        <end position="499"/>
    </location>
</feature>
<dbReference type="Gene3D" id="3.40.50.720">
    <property type="entry name" value="NAD(P)-binding Rossmann-like Domain"/>
    <property type="match status" value="2"/>
</dbReference>
<dbReference type="GO" id="GO:0051287">
    <property type="term" value="F:NAD binding"/>
    <property type="evidence" value="ECO:0007669"/>
    <property type="project" value="InterPro"/>
</dbReference>
<reference evidence="3" key="1">
    <citation type="submission" date="2020-06" db="EMBL/GenBank/DDBJ databases">
        <title>WGS assembly of Ceratodon purpureus strain R40.</title>
        <authorList>
            <person name="Carey S.B."/>
            <person name="Jenkins J."/>
            <person name="Shu S."/>
            <person name="Lovell J.T."/>
            <person name="Sreedasyam A."/>
            <person name="Maumus F."/>
            <person name="Tiley G.P."/>
            <person name="Fernandez-Pozo N."/>
            <person name="Barry K."/>
            <person name="Chen C."/>
            <person name="Wang M."/>
            <person name="Lipzen A."/>
            <person name="Daum C."/>
            <person name="Saski C.A."/>
            <person name="Payton A.C."/>
            <person name="Mcbreen J.C."/>
            <person name="Conrad R.E."/>
            <person name="Kollar L.M."/>
            <person name="Olsson S."/>
            <person name="Huttunen S."/>
            <person name="Landis J.B."/>
            <person name="Wickett N.J."/>
            <person name="Johnson M.G."/>
            <person name="Rensing S.A."/>
            <person name="Grimwood J."/>
            <person name="Schmutz J."/>
            <person name="Mcdaniel S.F."/>
        </authorList>
    </citation>
    <scope>NUCLEOTIDE SEQUENCE</scope>
    <source>
        <strain evidence="3">R40</strain>
    </source>
</reference>
<dbReference type="Proteomes" id="UP000822688">
    <property type="component" value="Chromosome 9"/>
</dbReference>
<dbReference type="OrthoDB" id="9991913at2759"/>
<evidence type="ECO:0000256" key="1">
    <source>
        <dbReference type="SAM" id="MobiDB-lite"/>
    </source>
</evidence>
<dbReference type="InterPro" id="IPR006140">
    <property type="entry name" value="D-isomer_DH_NAD-bd"/>
</dbReference>
<name>A0A8T0GRR1_CERPU</name>
<dbReference type="PANTHER" id="PTHR43254:SF3">
    <property type="entry name" value="C-TERMINAL BINDING PROTEIN AN"/>
    <property type="match status" value="1"/>
</dbReference>
<feature type="region of interest" description="Disordered" evidence="1">
    <location>
        <begin position="359"/>
        <end position="382"/>
    </location>
</feature>
<comment type="caution">
    <text evidence="3">The sequence shown here is derived from an EMBL/GenBank/DDBJ whole genome shotgun (WGS) entry which is preliminary data.</text>
</comment>